<dbReference type="EMBL" id="QOUX01000026">
    <property type="protein sequence ID" value="RXJ02308.1"/>
    <property type="molecule type" value="Genomic_DNA"/>
</dbReference>
<protein>
    <submittedName>
        <fullName evidence="2">Uncharacterized protein</fullName>
    </submittedName>
</protein>
<dbReference type="AlphaFoldDB" id="A0A4Q0VUR5"/>
<keyword evidence="3" id="KW-1185">Reference proteome</keyword>
<organism evidence="2 3">
    <name type="scientific">Anaerobacillus alkaliphilus</name>
    <dbReference type="NCBI Taxonomy" id="1548597"/>
    <lineage>
        <taxon>Bacteria</taxon>
        <taxon>Bacillati</taxon>
        <taxon>Bacillota</taxon>
        <taxon>Bacilli</taxon>
        <taxon>Bacillales</taxon>
        <taxon>Bacillaceae</taxon>
        <taxon>Anaerobacillus</taxon>
    </lineage>
</organism>
<proteinExistence type="predicted"/>
<name>A0A4Q0VUR5_9BACI</name>
<gene>
    <name evidence="2" type="ORF">DS745_07515</name>
</gene>
<dbReference type="Proteomes" id="UP000290649">
    <property type="component" value="Unassembled WGS sequence"/>
</dbReference>
<sequence>MSENMGAKVESIGAKKTVRINQ</sequence>
<comment type="caution">
    <text evidence="2">The sequence shown here is derived from an EMBL/GenBank/DDBJ whole genome shotgun (WGS) entry which is preliminary data.</text>
</comment>
<feature type="region of interest" description="Disordered" evidence="1">
    <location>
        <begin position="1"/>
        <end position="22"/>
    </location>
</feature>
<evidence type="ECO:0000313" key="3">
    <source>
        <dbReference type="Proteomes" id="UP000290649"/>
    </source>
</evidence>
<accession>A0A4Q0VUR5</accession>
<evidence type="ECO:0000313" key="2">
    <source>
        <dbReference type="EMBL" id="RXJ02308.1"/>
    </source>
</evidence>
<reference evidence="2 3" key="1">
    <citation type="journal article" date="2019" name="Int. J. Syst. Evol. Microbiol.">
        <title>Anaerobacillus alkaliphilus sp. nov., a novel alkaliphilic and moderately halophilic bacterium.</title>
        <authorList>
            <person name="Borsodi A.K."/>
            <person name="Aszalos J.M."/>
            <person name="Bihari P."/>
            <person name="Nagy I."/>
            <person name="Schumann P."/>
            <person name="Sproer C."/>
            <person name="Kovacs A.L."/>
            <person name="Boka K."/>
            <person name="Dobosy P."/>
            <person name="Ovari M."/>
            <person name="Szili-Kovacs T."/>
            <person name="Toth E."/>
        </authorList>
    </citation>
    <scope>NUCLEOTIDE SEQUENCE [LARGE SCALE GENOMIC DNA]</scope>
    <source>
        <strain evidence="2 3">B16-10</strain>
    </source>
</reference>
<evidence type="ECO:0000256" key="1">
    <source>
        <dbReference type="SAM" id="MobiDB-lite"/>
    </source>
</evidence>